<keyword evidence="7" id="KW-1185">Reference proteome</keyword>
<comment type="caution">
    <text evidence="6">The sequence shown here is derived from an EMBL/GenBank/DDBJ whole genome shotgun (WGS) entry which is preliminary data.</text>
</comment>
<dbReference type="InterPro" id="IPR023796">
    <property type="entry name" value="Serpin_dom"/>
</dbReference>
<dbReference type="Gene3D" id="3.30.497.10">
    <property type="entry name" value="Antithrombin, subunit I, domain 2"/>
    <property type="match status" value="1"/>
</dbReference>
<evidence type="ECO:0000259" key="5">
    <source>
        <dbReference type="SMART" id="SM00093"/>
    </source>
</evidence>
<dbReference type="InterPro" id="IPR042185">
    <property type="entry name" value="Serpin_sf_2"/>
</dbReference>
<evidence type="ECO:0000313" key="6">
    <source>
        <dbReference type="EMBL" id="RZC38224.1"/>
    </source>
</evidence>
<dbReference type="AlphaFoldDB" id="A0A482VZL8"/>
<dbReference type="Gene3D" id="2.30.39.10">
    <property type="entry name" value="Alpha-1-antitrypsin, domain 1"/>
    <property type="match status" value="1"/>
</dbReference>
<protein>
    <submittedName>
        <fullName evidence="6">Serpin domain containing protein</fullName>
    </submittedName>
</protein>
<dbReference type="Proteomes" id="UP000292052">
    <property type="component" value="Unassembled WGS sequence"/>
</dbReference>
<dbReference type="Pfam" id="PF00079">
    <property type="entry name" value="Serpin"/>
    <property type="match status" value="1"/>
</dbReference>
<dbReference type="GO" id="GO:0004867">
    <property type="term" value="F:serine-type endopeptidase inhibitor activity"/>
    <property type="evidence" value="ECO:0007669"/>
    <property type="project" value="UniProtKB-KW"/>
</dbReference>
<dbReference type="SMART" id="SM00093">
    <property type="entry name" value="SERPIN"/>
    <property type="match status" value="1"/>
</dbReference>
<dbReference type="InterPro" id="IPR036186">
    <property type="entry name" value="Serpin_sf"/>
</dbReference>
<feature type="domain" description="Serpin" evidence="5">
    <location>
        <begin position="1"/>
        <end position="265"/>
    </location>
</feature>
<dbReference type="InterPro" id="IPR000215">
    <property type="entry name" value="Serpin_fam"/>
</dbReference>
<gene>
    <name evidence="6" type="ORF">BDFB_013697</name>
</gene>
<comment type="similarity">
    <text evidence="1 4">Belongs to the serpin family.</text>
</comment>
<evidence type="ECO:0000313" key="7">
    <source>
        <dbReference type="Proteomes" id="UP000292052"/>
    </source>
</evidence>
<name>A0A482VZL8_ASBVE</name>
<dbReference type="GO" id="GO:0005615">
    <property type="term" value="C:extracellular space"/>
    <property type="evidence" value="ECO:0007669"/>
    <property type="project" value="InterPro"/>
</dbReference>
<dbReference type="PANTHER" id="PTHR11461">
    <property type="entry name" value="SERINE PROTEASE INHIBITOR, SERPIN"/>
    <property type="match status" value="1"/>
</dbReference>
<evidence type="ECO:0000256" key="3">
    <source>
        <dbReference type="ARBA" id="ARBA00022900"/>
    </source>
</evidence>
<dbReference type="OrthoDB" id="671595at2759"/>
<accession>A0A482VZL8</accession>
<evidence type="ECO:0000256" key="1">
    <source>
        <dbReference type="ARBA" id="ARBA00009500"/>
    </source>
</evidence>
<dbReference type="InterPro" id="IPR042178">
    <property type="entry name" value="Serpin_sf_1"/>
</dbReference>
<dbReference type="SUPFAM" id="SSF56574">
    <property type="entry name" value="Serpins"/>
    <property type="match status" value="1"/>
</dbReference>
<evidence type="ECO:0000256" key="4">
    <source>
        <dbReference type="RuleBase" id="RU000411"/>
    </source>
</evidence>
<reference evidence="6 7" key="1">
    <citation type="submission" date="2017-03" db="EMBL/GenBank/DDBJ databases">
        <title>Genome of the blue death feigning beetle - Asbolus verrucosus.</title>
        <authorList>
            <person name="Rider S.D."/>
        </authorList>
    </citation>
    <scope>NUCLEOTIDE SEQUENCE [LARGE SCALE GENOMIC DNA]</scope>
    <source>
        <strain evidence="6">Butters</strain>
        <tissue evidence="6">Head and leg muscle</tissue>
    </source>
</reference>
<feature type="non-terminal residue" evidence="6">
    <location>
        <position position="1"/>
    </location>
</feature>
<proteinExistence type="inferred from homology"/>
<dbReference type="PROSITE" id="PS00284">
    <property type="entry name" value="SERPIN"/>
    <property type="match status" value="1"/>
</dbReference>
<dbReference type="InterPro" id="IPR023795">
    <property type="entry name" value="Serpin_CS"/>
</dbReference>
<evidence type="ECO:0000256" key="2">
    <source>
        <dbReference type="ARBA" id="ARBA00022690"/>
    </source>
</evidence>
<dbReference type="EMBL" id="QDEB01045335">
    <property type="protein sequence ID" value="RZC38224.1"/>
    <property type="molecule type" value="Genomic_DNA"/>
</dbReference>
<sequence>KIANEVYQAGFENVDFPQKNQTANIINKWVEKQTANKIQNLINPDNLDDLTALILVNALYFKGTWDSGFFGSATKKKKFYKTAQDVVEVDTMHDGNKACGYYENKELNAKFLKLPFLGKNISTVLVLPNDKDGIAKLESQVDKVFVQHHFQPKILKVATPKFKIESATDFTSILKNLGVRRAFINGEADFSGMVNDSENLYINSVIQKTFIDVDEKGVEAAAASFVEMLFDSALVASGEFIADHPFIFYIEFNNLILFAGRVSAPEQ</sequence>
<keyword evidence="2" id="KW-0646">Protease inhibitor</keyword>
<keyword evidence="3" id="KW-0722">Serine protease inhibitor</keyword>
<dbReference type="PANTHER" id="PTHR11461:SF211">
    <property type="entry name" value="GH10112P-RELATED"/>
    <property type="match status" value="1"/>
</dbReference>
<organism evidence="6 7">
    <name type="scientific">Asbolus verrucosus</name>
    <name type="common">Desert ironclad beetle</name>
    <dbReference type="NCBI Taxonomy" id="1661398"/>
    <lineage>
        <taxon>Eukaryota</taxon>
        <taxon>Metazoa</taxon>
        <taxon>Ecdysozoa</taxon>
        <taxon>Arthropoda</taxon>
        <taxon>Hexapoda</taxon>
        <taxon>Insecta</taxon>
        <taxon>Pterygota</taxon>
        <taxon>Neoptera</taxon>
        <taxon>Endopterygota</taxon>
        <taxon>Coleoptera</taxon>
        <taxon>Polyphaga</taxon>
        <taxon>Cucujiformia</taxon>
        <taxon>Tenebrionidae</taxon>
        <taxon>Pimeliinae</taxon>
        <taxon>Asbolus</taxon>
    </lineage>
</organism>